<sequence length="346" mass="39009">TIVGAVPNFTHEQAAEQLRDAWTLEHNARLADWATQEAQDAADAAEAEQQRQEHDAERRRQEELEAENERREEEKKKPKMKGFNASKSVGDAILARPSQFAIQKLRAFEYCPLWYFTPEGCKDATEFAKSVDDDSYGFTKVEQILTLKSVASSRASKNAVQDKDLTWRQFDLGNDGLLNHACKAGWRPEHLQALSTFFVSISTSELRTRPLGEETLLLYQDRVRREWHDSLKMDDDPFNIALLSETLLRSIGDEVHDAARNDALIRVSSLYPKHIIPVSHSPSHPHAHFAITSTLQQNHASPTCLHTTHMPPICLPLPHPSCHPHAPPPPSANHTLPPLHHLPPTV</sequence>
<comment type="caution">
    <text evidence="1">The sequence shown here is derived from an EMBL/GenBank/DDBJ whole genome shotgun (WGS) entry which is preliminary data.</text>
</comment>
<evidence type="ECO:0000313" key="1">
    <source>
        <dbReference type="EMBL" id="KAH7917392.1"/>
    </source>
</evidence>
<keyword evidence="2" id="KW-1185">Reference proteome</keyword>
<reference evidence="1" key="1">
    <citation type="journal article" date="2021" name="New Phytol.">
        <title>Evolutionary innovations through gain and loss of genes in the ectomycorrhizal Boletales.</title>
        <authorList>
            <person name="Wu G."/>
            <person name="Miyauchi S."/>
            <person name="Morin E."/>
            <person name="Kuo A."/>
            <person name="Drula E."/>
            <person name="Varga T."/>
            <person name="Kohler A."/>
            <person name="Feng B."/>
            <person name="Cao Y."/>
            <person name="Lipzen A."/>
            <person name="Daum C."/>
            <person name="Hundley H."/>
            <person name="Pangilinan J."/>
            <person name="Johnson J."/>
            <person name="Barry K."/>
            <person name="LaButti K."/>
            <person name="Ng V."/>
            <person name="Ahrendt S."/>
            <person name="Min B."/>
            <person name="Choi I.G."/>
            <person name="Park H."/>
            <person name="Plett J.M."/>
            <person name="Magnuson J."/>
            <person name="Spatafora J.W."/>
            <person name="Nagy L.G."/>
            <person name="Henrissat B."/>
            <person name="Grigoriev I.V."/>
            <person name="Yang Z.L."/>
            <person name="Xu J."/>
            <person name="Martin F.M."/>
        </authorList>
    </citation>
    <scope>NUCLEOTIDE SEQUENCE</scope>
    <source>
        <strain evidence="1">KUC20120723A-06</strain>
    </source>
</reference>
<evidence type="ECO:0000313" key="2">
    <source>
        <dbReference type="Proteomes" id="UP000790709"/>
    </source>
</evidence>
<accession>A0ACB8AVJ9</accession>
<name>A0ACB8AVJ9_9AGAM</name>
<gene>
    <name evidence="1" type="ORF">BV22DRAFT_1026403</name>
</gene>
<feature type="non-terminal residue" evidence="1">
    <location>
        <position position="1"/>
    </location>
</feature>
<dbReference type="EMBL" id="MU267084">
    <property type="protein sequence ID" value="KAH7917392.1"/>
    <property type="molecule type" value="Genomic_DNA"/>
</dbReference>
<protein>
    <submittedName>
        <fullName evidence="1">Uncharacterized protein</fullName>
    </submittedName>
</protein>
<dbReference type="Proteomes" id="UP000790709">
    <property type="component" value="Unassembled WGS sequence"/>
</dbReference>
<organism evidence="1 2">
    <name type="scientific">Leucogyrophana mollusca</name>
    <dbReference type="NCBI Taxonomy" id="85980"/>
    <lineage>
        <taxon>Eukaryota</taxon>
        <taxon>Fungi</taxon>
        <taxon>Dikarya</taxon>
        <taxon>Basidiomycota</taxon>
        <taxon>Agaricomycotina</taxon>
        <taxon>Agaricomycetes</taxon>
        <taxon>Agaricomycetidae</taxon>
        <taxon>Boletales</taxon>
        <taxon>Boletales incertae sedis</taxon>
        <taxon>Leucogyrophana</taxon>
    </lineage>
</organism>
<proteinExistence type="predicted"/>